<feature type="compositionally biased region" description="Basic and acidic residues" evidence="7">
    <location>
        <begin position="519"/>
        <end position="534"/>
    </location>
</feature>
<keyword evidence="2" id="KW-0862">Zinc</keyword>
<evidence type="ECO:0000256" key="5">
    <source>
        <dbReference type="ARBA" id="ARBA00023163"/>
    </source>
</evidence>
<dbReference type="VEuPathDB" id="FungiDB:TREMEDRAFT_72637"/>
<name>A0A4Q1B8V6_TREME</name>
<dbReference type="PANTHER" id="PTHR31313">
    <property type="entry name" value="TY1 ENHANCER ACTIVATOR"/>
    <property type="match status" value="1"/>
</dbReference>
<dbReference type="EMBL" id="SDIL01000159">
    <property type="protein sequence ID" value="RXK35092.1"/>
    <property type="molecule type" value="Genomic_DNA"/>
</dbReference>
<evidence type="ECO:0000259" key="8">
    <source>
        <dbReference type="SMART" id="SM00906"/>
    </source>
</evidence>
<feature type="region of interest" description="Disordered" evidence="7">
    <location>
        <begin position="515"/>
        <end position="549"/>
    </location>
</feature>
<dbReference type="OrthoDB" id="2123952at2759"/>
<organism evidence="9 10">
    <name type="scientific">Tremella mesenterica</name>
    <name type="common">Jelly fungus</name>
    <dbReference type="NCBI Taxonomy" id="5217"/>
    <lineage>
        <taxon>Eukaryota</taxon>
        <taxon>Fungi</taxon>
        <taxon>Dikarya</taxon>
        <taxon>Basidiomycota</taxon>
        <taxon>Agaricomycotina</taxon>
        <taxon>Tremellomycetes</taxon>
        <taxon>Tremellales</taxon>
        <taxon>Tremellaceae</taxon>
        <taxon>Tremella</taxon>
    </lineage>
</organism>
<reference evidence="9 10" key="1">
    <citation type="submission" date="2016-06" db="EMBL/GenBank/DDBJ databases">
        <title>Evolution of pathogenesis and genome organization in the Tremellales.</title>
        <authorList>
            <person name="Cuomo C."/>
            <person name="Litvintseva A."/>
            <person name="Heitman J."/>
            <person name="Chen Y."/>
            <person name="Sun S."/>
            <person name="Springer D."/>
            <person name="Dromer F."/>
            <person name="Young S."/>
            <person name="Zeng Q."/>
            <person name="Chapman S."/>
            <person name="Gujja S."/>
            <person name="Saif S."/>
            <person name="Birren B."/>
        </authorList>
    </citation>
    <scope>NUCLEOTIDE SEQUENCE [LARGE SCALE GENOMIC DNA]</scope>
    <source>
        <strain evidence="9 10">ATCC 28783</strain>
    </source>
</reference>
<evidence type="ECO:0000313" key="9">
    <source>
        <dbReference type="EMBL" id="RXK35092.1"/>
    </source>
</evidence>
<evidence type="ECO:0000256" key="1">
    <source>
        <dbReference type="ARBA" id="ARBA00022723"/>
    </source>
</evidence>
<keyword evidence="6" id="KW-0539">Nucleus</keyword>
<dbReference type="PANTHER" id="PTHR31313:SF85">
    <property type="entry name" value="ZN(II)2CYS6 TRANSCRIPTION FACTOR (EUROFUNG)"/>
    <property type="match status" value="1"/>
</dbReference>
<dbReference type="GO" id="GO:0008270">
    <property type="term" value="F:zinc ion binding"/>
    <property type="evidence" value="ECO:0007669"/>
    <property type="project" value="InterPro"/>
</dbReference>
<protein>
    <recommendedName>
        <fullName evidence="8">Xylanolytic transcriptional activator regulatory domain-containing protein</fullName>
    </recommendedName>
</protein>
<dbReference type="Proteomes" id="UP000289152">
    <property type="component" value="Unassembled WGS sequence"/>
</dbReference>
<evidence type="ECO:0000313" key="10">
    <source>
        <dbReference type="Proteomes" id="UP000289152"/>
    </source>
</evidence>
<evidence type="ECO:0000256" key="3">
    <source>
        <dbReference type="ARBA" id="ARBA00023015"/>
    </source>
</evidence>
<dbReference type="GO" id="GO:0006351">
    <property type="term" value="P:DNA-templated transcription"/>
    <property type="evidence" value="ECO:0007669"/>
    <property type="project" value="InterPro"/>
</dbReference>
<accession>A0A4Q1B8V6</accession>
<dbReference type="STRING" id="5217.A0A4Q1B8V6"/>
<proteinExistence type="predicted"/>
<evidence type="ECO:0000256" key="4">
    <source>
        <dbReference type="ARBA" id="ARBA00023125"/>
    </source>
</evidence>
<keyword evidence="3" id="KW-0805">Transcription regulation</keyword>
<dbReference type="AlphaFoldDB" id="A0A4Q1B8V6"/>
<evidence type="ECO:0000256" key="7">
    <source>
        <dbReference type="SAM" id="MobiDB-lite"/>
    </source>
</evidence>
<keyword evidence="1" id="KW-0479">Metal-binding</keyword>
<dbReference type="SMART" id="SM00906">
    <property type="entry name" value="Fungal_trans"/>
    <property type="match status" value="1"/>
</dbReference>
<dbReference type="Pfam" id="PF04082">
    <property type="entry name" value="Fungal_trans"/>
    <property type="match status" value="1"/>
</dbReference>
<keyword evidence="4" id="KW-0238">DNA-binding</keyword>
<evidence type="ECO:0000256" key="6">
    <source>
        <dbReference type="ARBA" id="ARBA00023242"/>
    </source>
</evidence>
<comment type="caution">
    <text evidence="9">The sequence shown here is derived from an EMBL/GenBank/DDBJ whole genome shotgun (WGS) entry which is preliminary data.</text>
</comment>
<keyword evidence="5" id="KW-0804">Transcription</keyword>
<keyword evidence="10" id="KW-1185">Reference proteome</keyword>
<dbReference type="CDD" id="cd12148">
    <property type="entry name" value="fungal_TF_MHR"/>
    <property type="match status" value="1"/>
</dbReference>
<dbReference type="InterPro" id="IPR007219">
    <property type="entry name" value="XnlR_reg_dom"/>
</dbReference>
<evidence type="ECO:0000256" key="2">
    <source>
        <dbReference type="ARBA" id="ARBA00022833"/>
    </source>
</evidence>
<dbReference type="InterPro" id="IPR051615">
    <property type="entry name" value="Transcr_Regulatory_Elem"/>
</dbReference>
<dbReference type="InParanoid" id="A0A4Q1B8V6"/>
<gene>
    <name evidence="9" type="ORF">M231_07644</name>
</gene>
<dbReference type="GO" id="GO:0003677">
    <property type="term" value="F:DNA binding"/>
    <property type="evidence" value="ECO:0007669"/>
    <property type="project" value="UniProtKB-KW"/>
</dbReference>
<sequence>MTSLFWRPPSANVLERMQRRLSETNNRTSRTPLNEEIKALWRERDRNTWEVWATDENGMAIDEDADILKANASLLNGWESLAYTKLELDSDPATAQMIVHLLKVYFCWLYGPHCVVYRPVFIRDMALGGPYFSPFLLNAICALAAGFSDTAAGHASSSDGSFTPTTASQDFLAKAKLLLASEMDGPSKVPTIQGLLLLAVRECAFGNLAQGWLYTGMVHSMMRDLGIHLDCNRLPIFGFGTLTAEDREIRRRLFWSTYTWDKIVSLALGRTPTFNAWQNVSPGPIVDDTEDDDLWQPYFMNDHIPNGMLPYPAQKSHMTLTSRHFAKLCEIMCKIVMRLYDGRPQRMRNAPFVLRMRERLLTWFEGLPLAIKLEVDHLPEVCPPPHIFTINALYRAAWILLYRLFLPNSIVIRMQSQTAIYEEASSACTQMAEELHQLFQLHSKTFKLRNMNYMLLWSMYSAATINAIDFQSPNPLVSTAASPRLGLSLHVLERGSLQSPGTKRSIEIIKQRLRTPFNRPEKRAATNEPTERGRRPMLPPTAEETSTESKHLLMDQPDTISASVADWPSTISLSSASDSFDFSAVFPDDRQPVRVPDITDNRMDLLQGMMAIPPTGGNSYSSYPEWPPEWTPQWWNA</sequence>
<feature type="domain" description="Xylanolytic transcriptional activator regulatory" evidence="8">
    <location>
        <begin position="211"/>
        <end position="290"/>
    </location>
</feature>